<dbReference type="Gene3D" id="1.10.3720.10">
    <property type="entry name" value="MetI-like"/>
    <property type="match status" value="1"/>
</dbReference>
<dbReference type="KEGG" id="hsd:SD1D_0559"/>
<keyword evidence="6 7" id="KW-0472">Membrane</keyword>
<feature type="transmembrane region" description="Helical" evidence="7">
    <location>
        <begin position="73"/>
        <end position="96"/>
    </location>
</feature>
<dbReference type="AlphaFoldDB" id="A0A0K8J399"/>
<protein>
    <submittedName>
        <fullName evidence="9">Putative membrane protein</fullName>
    </submittedName>
</protein>
<dbReference type="InterPro" id="IPR000515">
    <property type="entry name" value="MetI-like"/>
</dbReference>
<feature type="transmembrane region" description="Helical" evidence="7">
    <location>
        <begin position="140"/>
        <end position="160"/>
    </location>
</feature>
<gene>
    <name evidence="9" type="ORF">SD1D_0559</name>
</gene>
<sequence length="289" mass="32649">MVKSKKRKMEDLIIAALCFVFILLCLMPMVNILARSLSSSQAMINNRVSFWPVEFTFESYHYVLKDKAFVRSLWWTALLTLICTVVSLIITILAAYPLIYDNLKGRKFYNGMMLLTMYFSAGTIPNYLLMKQLNLLDNPLVLIIPNCLSIFNMIILKSFFFGIPESLRESAQLDGAGPFNILLKIYLPLSKPVLATLALFYAVGRWNGFSDALMYITKAKYAPIQLKLYQIINNRSSIETSQQEGFAAPVASEGLKAASVMFATVPILLVYPWLQRYFIAGVTLGAIKE</sequence>
<keyword evidence="4 7" id="KW-0812">Transmembrane</keyword>
<dbReference type="EMBL" id="LN879430">
    <property type="protein sequence ID" value="CUH92111.1"/>
    <property type="molecule type" value="Genomic_DNA"/>
</dbReference>
<comment type="similarity">
    <text evidence="7">Belongs to the binding-protein-dependent transport system permease family.</text>
</comment>
<evidence type="ECO:0000256" key="7">
    <source>
        <dbReference type="RuleBase" id="RU363032"/>
    </source>
</evidence>
<evidence type="ECO:0000256" key="5">
    <source>
        <dbReference type="ARBA" id="ARBA00022989"/>
    </source>
</evidence>
<dbReference type="OrthoDB" id="157184at2"/>
<evidence type="ECO:0000256" key="3">
    <source>
        <dbReference type="ARBA" id="ARBA00022475"/>
    </source>
</evidence>
<feature type="transmembrane region" description="Helical" evidence="7">
    <location>
        <begin position="255"/>
        <end position="274"/>
    </location>
</feature>
<dbReference type="GO" id="GO:0055085">
    <property type="term" value="P:transmembrane transport"/>
    <property type="evidence" value="ECO:0007669"/>
    <property type="project" value="InterPro"/>
</dbReference>
<feature type="transmembrane region" description="Helical" evidence="7">
    <location>
        <begin position="181"/>
        <end position="203"/>
    </location>
</feature>
<keyword evidence="10" id="KW-1185">Reference proteome</keyword>
<evidence type="ECO:0000313" key="9">
    <source>
        <dbReference type="EMBL" id="CUH92111.1"/>
    </source>
</evidence>
<dbReference type="PANTHER" id="PTHR43744:SF9">
    <property type="entry name" value="POLYGALACTURONAN_RHAMNOGALACTURONAN TRANSPORT SYSTEM PERMEASE PROTEIN YTCP"/>
    <property type="match status" value="1"/>
</dbReference>
<comment type="subcellular location">
    <subcellularLocation>
        <location evidence="1 7">Cell membrane</location>
        <topology evidence="1 7">Multi-pass membrane protein</topology>
    </subcellularLocation>
</comment>
<evidence type="ECO:0000313" key="10">
    <source>
        <dbReference type="Proteomes" id="UP000196053"/>
    </source>
</evidence>
<keyword evidence="5 7" id="KW-1133">Transmembrane helix</keyword>
<evidence type="ECO:0000256" key="6">
    <source>
        <dbReference type="ARBA" id="ARBA00023136"/>
    </source>
</evidence>
<dbReference type="CDD" id="cd06261">
    <property type="entry name" value="TM_PBP2"/>
    <property type="match status" value="1"/>
</dbReference>
<feature type="transmembrane region" description="Helical" evidence="7">
    <location>
        <begin position="12"/>
        <end position="34"/>
    </location>
</feature>
<dbReference type="Proteomes" id="UP000196053">
    <property type="component" value="Chromosome I"/>
</dbReference>
<dbReference type="InterPro" id="IPR035906">
    <property type="entry name" value="MetI-like_sf"/>
</dbReference>
<dbReference type="GO" id="GO:0005886">
    <property type="term" value="C:plasma membrane"/>
    <property type="evidence" value="ECO:0007669"/>
    <property type="project" value="UniProtKB-SubCell"/>
</dbReference>
<evidence type="ECO:0000256" key="1">
    <source>
        <dbReference type="ARBA" id="ARBA00004651"/>
    </source>
</evidence>
<dbReference type="SUPFAM" id="SSF161098">
    <property type="entry name" value="MetI-like"/>
    <property type="match status" value="1"/>
</dbReference>
<accession>A0A0K8J399</accession>
<dbReference type="RefSeq" id="WP_058257509.1">
    <property type="nucleotide sequence ID" value="NZ_LN879430.1"/>
</dbReference>
<proteinExistence type="inferred from homology"/>
<reference evidence="10" key="1">
    <citation type="submission" date="2015-09" db="EMBL/GenBank/DDBJ databases">
        <authorList>
            <person name="Wibberg D."/>
        </authorList>
    </citation>
    <scope>NUCLEOTIDE SEQUENCE [LARGE SCALE GENOMIC DNA]</scope>
    <source>
        <strain evidence="10">SD1D</strain>
    </source>
</reference>
<name>A0A0K8J399_9FIRM</name>
<keyword evidence="2 7" id="KW-0813">Transport</keyword>
<evidence type="ECO:0000259" key="8">
    <source>
        <dbReference type="PROSITE" id="PS50928"/>
    </source>
</evidence>
<evidence type="ECO:0000256" key="2">
    <source>
        <dbReference type="ARBA" id="ARBA00022448"/>
    </source>
</evidence>
<organism evidence="9 10">
    <name type="scientific">Herbinix luporum</name>
    <dbReference type="NCBI Taxonomy" id="1679721"/>
    <lineage>
        <taxon>Bacteria</taxon>
        <taxon>Bacillati</taxon>
        <taxon>Bacillota</taxon>
        <taxon>Clostridia</taxon>
        <taxon>Lachnospirales</taxon>
        <taxon>Lachnospiraceae</taxon>
        <taxon>Herbinix</taxon>
    </lineage>
</organism>
<dbReference type="Pfam" id="PF00528">
    <property type="entry name" value="BPD_transp_1"/>
    <property type="match status" value="1"/>
</dbReference>
<dbReference type="PROSITE" id="PS50928">
    <property type="entry name" value="ABC_TM1"/>
    <property type="match status" value="1"/>
</dbReference>
<evidence type="ECO:0000256" key="4">
    <source>
        <dbReference type="ARBA" id="ARBA00022692"/>
    </source>
</evidence>
<feature type="domain" description="ABC transmembrane type-1" evidence="8">
    <location>
        <begin position="73"/>
        <end position="274"/>
    </location>
</feature>
<dbReference type="PANTHER" id="PTHR43744">
    <property type="entry name" value="ABC TRANSPORTER PERMEASE PROTEIN MG189-RELATED-RELATED"/>
    <property type="match status" value="1"/>
</dbReference>
<keyword evidence="3" id="KW-1003">Cell membrane</keyword>
<feature type="transmembrane region" description="Helical" evidence="7">
    <location>
        <begin position="108"/>
        <end position="128"/>
    </location>
</feature>